<dbReference type="InterPro" id="IPR005182">
    <property type="entry name" value="YdbS-like_PH"/>
</dbReference>
<proteinExistence type="predicted"/>
<dbReference type="KEGG" id="aba:Acid345_2094"/>
<dbReference type="PANTHER" id="PTHR37938">
    <property type="entry name" value="BLL0215 PROTEIN"/>
    <property type="match status" value="1"/>
</dbReference>
<keyword evidence="1" id="KW-0472">Membrane</keyword>
<dbReference type="AlphaFoldDB" id="Q1IPV5"/>
<evidence type="ECO:0000313" key="3">
    <source>
        <dbReference type="EMBL" id="ABF41095.1"/>
    </source>
</evidence>
<protein>
    <submittedName>
        <fullName evidence="3">Conserved hypothetical membrane protein</fullName>
    </submittedName>
</protein>
<dbReference type="Proteomes" id="UP000002432">
    <property type="component" value="Chromosome"/>
</dbReference>
<evidence type="ECO:0000256" key="1">
    <source>
        <dbReference type="SAM" id="Phobius"/>
    </source>
</evidence>
<dbReference type="EnsemblBacteria" id="ABF41095">
    <property type="protein sequence ID" value="ABF41095"/>
    <property type="gene ID" value="Acid345_2094"/>
</dbReference>
<dbReference type="Pfam" id="PF03703">
    <property type="entry name" value="bPH_2"/>
    <property type="match status" value="1"/>
</dbReference>
<gene>
    <name evidence="3" type="ordered locus">Acid345_2094</name>
</gene>
<evidence type="ECO:0000313" key="4">
    <source>
        <dbReference type="Proteomes" id="UP000002432"/>
    </source>
</evidence>
<dbReference type="RefSeq" id="WP_011522896.1">
    <property type="nucleotide sequence ID" value="NC_008009.1"/>
</dbReference>
<dbReference type="EMBL" id="CP000360">
    <property type="protein sequence ID" value="ABF41095.1"/>
    <property type="molecule type" value="Genomic_DNA"/>
</dbReference>
<keyword evidence="1" id="KW-1133">Transmembrane helix</keyword>
<dbReference type="OrthoDB" id="3378680at2"/>
<dbReference type="eggNOG" id="COG3428">
    <property type="taxonomic scope" value="Bacteria"/>
</dbReference>
<feature type="domain" description="YdbS-like PH" evidence="2">
    <location>
        <begin position="87"/>
        <end position="157"/>
    </location>
</feature>
<name>Q1IPV5_KORVE</name>
<dbReference type="HOGENOM" id="CLU_111557_1_0_0"/>
<evidence type="ECO:0000259" key="2">
    <source>
        <dbReference type="Pfam" id="PF03703"/>
    </source>
</evidence>
<accession>Q1IPV5</accession>
<dbReference type="PANTHER" id="PTHR37938:SF1">
    <property type="entry name" value="BLL0215 PROTEIN"/>
    <property type="match status" value="1"/>
</dbReference>
<reference evidence="3 4" key="1">
    <citation type="journal article" date="2009" name="Appl. Environ. Microbiol.">
        <title>Three genomes from the phylum Acidobacteria provide insight into the lifestyles of these microorganisms in soils.</title>
        <authorList>
            <person name="Ward N.L."/>
            <person name="Challacombe J.F."/>
            <person name="Janssen P.H."/>
            <person name="Henrissat B."/>
            <person name="Coutinho P.M."/>
            <person name="Wu M."/>
            <person name="Xie G."/>
            <person name="Haft D.H."/>
            <person name="Sait M."/>
            <person name="Badger J."/>
            <person name="Barabote R.D."/>
            <person name="Bradley B."/>
            <person name="Brettin T.S."/>
            <person name="Brinkac L.M."/>
            <person name="Bruce D."/>
            <person name="Creasy T."/>
            <person name="Daugherty S.C."/>
            <person name="Davidsen T.M."/>
            <person name="DeBoy R.T."/>
            <person name="Detter J.C."/>
            <person name="Dodson R.J."/>
            <person name="Durkin A.S."/>
            <person name="Ganapathy A."/>
            <person name="Gwinn-Giglio M."/>
            <person name="Han C.S."/>
            <person name="Khouri H."/>
            <person name="Kiss H."/>
            <person name="Kothari S.P."/>
            <person name="Madupu R."/>
            <person name="Nelson K.E."/>
            <person name="Nelson W.C."/>
            <person name="Paulsen I."/>
            <person name="Penn K."/>
            <person name="Ren Q."/>
            <person name="Rosovitz M.J."/>
            <person name="Selengut J.D."/>
            <person name="Shrivastava S."/>
            <person name="Sullivan S.A."/>
            <person name="Tapia R."/>
            <person name="Thompson L.S."/>
            <person name="Watkins K.L."/>
            <person name="Yang Q."/>
            <person name="Yu C."/>
            <person name="Zafar N."/>
            <person name="Zhou L."/>
            <person name="Kuske C.R."/>
        </authorList>
    </citation>
    <scope>NUCLEOTIDE SEQUENCE [LARGE SCALE GENOMIC DNA]</scope>
    <source>
        <strain evidence="3 4">Ellin345</strain>
    </source>
</reference>
<feature type="transmembrane region" description="Helical" evidence="1">
    <location>
        <begin position="20"/>
        <end position="43"/>
    </location>
</feature>
<organism evidence="3 4">
    <name type="scientific">Koribacter versatilis (strain Ellin345)</name>
    <dbReference type="NCBI Taxonomy" id="204669"/>
    <lineage>
        <taxon>Bacteria</taxon>
        <taxon>Pseudomonadati</taxon>
        <taxon>Acidobacteriota</taxon>
        <taxon>Terriglobia</taxon>
        <taxon>Terriglobales</taxon>
        <taxon>Candidatus Korobacteraceae</taxon>
        <taxon>Candidatus Korobacter</taxon>
    </lineage>
</organism>
<dbReference type="STRING" id="204669.Acid345_2094"/>
<keyword evidence="4" id="KW-1185">Reference proteome</keyword>
<feature type="transmembrane region" description="Helical" evidence="1">
    <location>
        <begin position="63"/>
        <end position="81"/>
    </location>
</feature>
<keyword evidence="1" id="KW-0812">Transmembrane</keyword>
<sequence length="178" mass="19445">MAYIDKNLVPGEQVVYKTRLHWIVIFWSLLFSLGLGIAGIWLLAGTPGLAAASAATAPSAYRIGGGALVVVALVLFLIALIRRNSVEMAVTNRRVTVKVGLLSRRTQEMLLGRIESIGVDQTVAGRMLNYGTVTIRGTGGTADPFHNIYHPLEFRHYVQDQLERRVGPDALQPPPRTV</sequence>